<dbReference type="SUPFAM" id="SSF52833">
    <property type="entry name" value="Thioredoxin-like"/>
    <property type="match status" value="1"/>
</dbReference>
<sequence>MNLHEWFHKGVTPDTYIEAMEQHKENLLSIYDQFMVPEEDLSFFNPLRSEQLRAIVITEDWCGDAMLNVPIYLRIAEAGGIETRFLKRDENLELMDQYLTNGKSRSIPKIIVINKNGGEIFNWGPRAPKLQAFIDKSLASLPPNDAGDFKEKQQEMFQFVSKAYRDNKEFHSFVYQDIKKHLLNND</sequence>
<evidence type="ECO:0000313" key="2">
    <source>
        <dbReference type="Proteomes" id="UP001221597"/>
    </source>
</evidence>
<keyword evidence="2" id="KW-1185">Reference proteome</keyword>
<gene>
    <name evidence="1" type="ORF">P9989_14425</name>
</gene>
<protein>
    <submittedName>
        <fullName evidence="1">Thioredoxin family protein</fullName>
    </submittedName>
</protein>
<dbReference type="Pfam" id="PF14595">
    <property type="entry name" value="Thioredoxin_9"/>
    <property type="match status" value="1"/>
</dbReference>
<evidence type="ECO:0000313" key="1">
    <source>
        <dbReference type="EMBL" id="WFT73569.1"/>
    </source>
</evidence>
<dbReference type="InterPro" id="IPR036249">
    <property type="entry name" value="Thioredoxin-like_sf"/>
</dbReference>
<proteinExistence type="predicted"/>
<dbReference type="Gene3D" id="3.40.30.10">
    <property type="entry name" value="Glutaredoxin"/>
    <property type="match status" value="1"/>
</dbReference>
<organism evidence="1 2">
    <name type="scientific">Halobacillus naozhouensis</name>
    <dbReference type="NCBI Taxonomy" id="554880"/>
    <lineage>
        <taxon>Bacteria</taxon>
        <taxon>Bacillati</taxon>
        <taxon>Bacillota</taxon>
        <taxon>Bacilli</taxon>
        <taxon>Bacillales</taxon>
        <taxon>Bacillaceae</taxon>
        <taxon>Halobacillus</taxon>
    </lineage>
</organism>
<dbReference type="RefSeq" id="WP_283075578.1">
    <property type="nucleotide sequence ID" value="NZ_CP121671.1"/>
</dbReference>
<dbReference type="Proteomes" id="UP001221597">
    <property type="component" value="Chromosome"/>
</dbReference>
<accession>A0ABY8IWI7</accession>
<reference evidence="1 2" key="1">
    <citation type="submission" date="2023-04" db="EMBL/GenBank/DDBJ databases">
        <title>Genome sequence of Halobacillus naozhouensis KACC 21980.</title>
        <authorList>
            <person name="Kim S."/>
            <person name="Heo J."/>
            <person name="Kwon S.-W."/>
        </authorList>
    </citation>
    <scope>NUCLEOTIDE SEQUENCE [LARGE SCALE GENOMIC DNA]</scope>
    <source>
        <strain evidence="1 2">KCTC 13234</strain>
    </source>
</reference>
<name>A0ABY8IWI7_9BACI</name>
<dbReference type="EMBL" id="CP121671">
    <property type="protein sequence ID" value="WFT73569.1"/>
    <property type="molecule type" value="Genomic_DNA"/>
</dbReference>